<evidence type="ECO:0000313" key="2">
    <source>
        <dbReference type="Proteomes" id="UP001223390"/>
    </source>
</evidence>
<evidence type="ECO:0008006" key="3">
    <source>
        <dbReference type="Google" id="ProtNLM"/>
    </source>
</evidence>
<dbReference type="RefSeq" id="WP_285344765.1">
    <property type="nucleotide sequence ID" value="NZ_JASITI010000033.1"/>
</dbReference>
<evidence type="ECO:0000313" key="1">
    <source>
        <dbReference type="EMBL" id="MDK9498681.1"/>
    </source>
</evidence>
<dbReference type="EMBL" id="JASITI010000033">
    <property type="protein sequence ID" value="MDK9498681.1"/>
    <property type="molecule type" value="Genomic_DNA"/>
</dbReference>
<accession>A0ABT7GZJ2</accession>
<sequence>MAVHARGPHGEDLGRFEFGRCSGSEELRRELVAAFGKLVGREWNAAATLQSRAKLMRHFLRWAEDRTPPVTEVGQLTPAVWNEWILPGDYRWRLKRLLLAVESLPPATRAALKLFRGGAPRPAPARTYSAEEFKAIKAAAARTLRTAQLRIEENTGLLERWRAGQVTPDGAEGQLAEVLDGLSRTGYLPWQPSARGHRHLPEPVRTVVHRAGGVAAMTARLFPTCAEMGAAAVLLICHEGWNLSVLQKMRIPGHSPNTDAADGAEVIHRIATDKPRRGARRRHASNTLVDLGEGTAGRVVRRILRITEPLRNLLESLSMPDDRLLLAWSQDGLIQADNWDGQTLPYFIRAWAEGLALTPDGRPLSAQALRNTAQGIYGRPRNNTQRTHDDVYLMRNPDIREASADVVAAGLNAAVDHAYAQVGMRVVASSPYGESAEVVAAASGLTPATALDILGGSLDTAVAACTDFEHSPFTPSGPCAVSFLMCFACPNAVATSRHLPRITYLHQALAAIRTTVTPETWAADWAEHFARVSAFVEDHPTEHSRRRFLAELTDADHALIDRMMERRLDP</sequence>
<keyword evidence="2" id="KW-1185">Reference proteome</keyword>
<dbReference type="Proteomes" id="UP001223390">
    <property type="component" value="Unassembled WGS sequence"/>
</dbReference>
<comment type="caution">
    <text evidence="1">The sequence shown here is derived from an EMBL/GenBank/DDBJ whole genome shotgun (WGS) entry which is preliminary data.</text>
</comment>
<name>A0ABT7GZJ2_9ACTN</name>
<reference evidence="1 2" key="1">
    <citation type="submission" date="2023-05" db="EMBL/GenBank/DDBJ databases">
        <title>Sequencing and Assembly of Streptomyces sp. NP73.</title>
        <authorList>
            <person name="Konwar A.N."/>
            <person name="Saikia K."/>
            <person name="Thakur D."/>
        </authorList>
    </citation>
    <scope>NUCLEOTIDE SEQUENCE [LARGE SCALE GENOMIC DNA]</scope>
    <source>
        <strain evidence="1 2">NP73</strain>
    </source>
</reference>
<proteinExistence type="predicted"/>
<gene>
    <name evidence="1" type="ORF">QEZ40_003874</name>
</gene>
<protein>
    <recommendedName>
        <fullName evidence="3">Integrase</fullName>
    </recommendedName>
</protein>
<organism evidence="1 2">
    <name type="scientific">Streptomyces katrae</name>
    <dbReference type="NCBI Taxonomy" id="68223"/>
    <lineage>
        <taxon>Bacteria</taxon>
        <taxon>Bacillati</taxon>
        <taxon>Actinomycetota</taxon>
        <taxon>Actinomycetes</taxon>
        <taxon>Kitasatosporales</taxon>
        <taxon>Streptomycetaceae</taxon>
        <taxon>Streptomyces</taxon>
    </lineage>
</organism>